<reference evidence="2 3" key="1">
    <citation type="submission" date="2017-05" db="EMBL/GenBank/DDBJ databases">
        <authorList>
            <person name="Varghese N."/>
            <person name="Submissions S."/>
        </authorList>
    </citation>
    <scope>NUCLEOTIDE SEQUENCE [LARGE SCALE GENOMIC DNA]</scope>
    <source>
        <strain evidence="2 3">DSM 25457</strain>
    </source>
</reference>
<keyword evidence="3" id="KW-1185">Reference proteome</keyword>
<sequence length="282" mass="30096">MNPSSNTPSEWEELLAGEALGDLDASELQRLDSEFGNERPQSSDELMQSVAALHLALTGTDGESMPDHLRQKIASDAAGYLPARNSFNANTHIETPKVELPSAHQANAGSKLAMRESLAWLTAAACLLLAIGSWLASSGGSTSDPGGNRVAMNVVEARKALQATADRLEVQWGPGTTPFDAPVSGEVIWSTDQQKGFMRFVDMPINDPAVQQYQLWIIDPARDDEPIDGGVFNVTEAGEVIVPIDAKLKVIDPAAFAITIEKPGGVVVSTQERLPLLAAVEK</sequence>
<dbReference type="Pfam" id="PF10099">
    <property type="entry name" value="RskA_C"/>
    <property type="match status" value="1"/>
</dbReference>
<protein>
    <submittedName>
        <fullName evidence="2">Anti-sigma-K factor rskA</fullName>
    </submittedName>
</protein>
<evidence type="ECO:0000313" key="3">
    <source>
        <dbReference type="Proteomes" id="UP001158067"/>
    </source>
</evidence>
<dbReference type="InterPro" id="IPR018764">
    <property type="entry name" value="RskA_C"/>
</dbReference>
<accession>A0ABY1QCB4</accession>
<dbReference type="Proteomes" id="UP001158067">
    <property type="component" value="Unassembled WGS sequence"/>
</dbReference>
<dbReference type="InterPro" id="IPR051474">
    <property type="entry name" value="Anti-sigma-K/W_factor"/>
</dbReference>
<dbReference type="EMBL" id="FXUG01000010">
    <property type="protein sequence ID" value="SMP66627.1"/>
    <property type="molecule type" value="Genomic_DNA"/>
</dbReference>
<dbReference type="PANTHER" id="PTHR37461:SF1">
    <property type="entry name" value="ANTI-SIGMA-K FACTOR RSKA"/>
    <property type="match status" value="1"/>
</dbReference>
<proteinExistence type="predicted"/>
<evidence type="ECO:0000259" key="1">
    <source>
        <dbReference type="Pfam" id="PF10099"/>
    </source>
</evidence>
<dbReference type="PANTHER" id="PTHR37461">
    <property type="entry name" value="ANTI-SIGMA-K FACTOR RSKA"/>
    <property type="match status" value="1"/>
</dbReference>
<feature type="domain" description="Anti-sigma K factor RskA C-terminal" evidence="1">
    <location>
        <begin position="120"/>
        <end position="266"/>
    </location>
</feature>
<organism evidence="2 3">
    <name type="scientific">Neorhodopirellula lusitana</name>
    <dbReference type="NCBI Taxonomy" id="445327"/>
    <lineage>
        <taxon>Bacteria</taxon>
        <taxon>Pseudomonadati</taxon>
        <taxon>Planctomycetota</taxon>
        <taxon>Planctomycetia</taxon>
        <taxon>Pirellulales</taxon>
        <taxon>Pirellulaceae</taxon>
        <taxon>Neorhodopirellula</taxon>
    </lineage>
</organism>
<evidence type="ECO:0000313" key="2">
    <source>
        <dbReference type="EMBL" id="SMP66627.1"/>
    </source>
</evidence>
<comment type="caution">
    <text evidence="2">The sequence shown here is derived from an EMBL/GenBank/DDBJ whole genome shotgun (WGS) entry which is preliminary data.</text>
</comment>
<gene>
    <name evidence="2" type="ORF">SAMN06265222_11023</name>
</gene>
<name>A0ABY1QCB4_9BACT</name>
<dbReference type="RefSeq" id="WP_283433799.1">
    <property type="nucleotide sequence ID" value="NZ_FXUG01000010.1"/>
</dbReference>